<evidence type="ECO:0000313" key="12">
    <source>
        <dbReference type="Proteomes" id="UP000319257"/>
    </source>
</evidence>
<keyword evidence="8 9" id="KW-0472">Membrane</keyword>
<dbReference type="AlphaFoldDB" id="A0A507AYE6"/>
<feature type="transmembrane region" description="Helical" evidence="9">
    <location>
        <begin position="181"/>
        <end position="202"/>
    </location>
</feature>
<evidence type="ECO:0000256" key="7">
    <source>
        <dbReference type="ARBA" id="ARBA00022989"/>
    </source>
</evidence>
<feature type="transmembrane region" description="Helical" evidence="9">
    <location>
        <begin position="266"/>
        <end position="284"/>
    </location>
</feature>
<dbReference type="STRING" id="1093900.A0A507AYE6"/>
<keyword evidence="7 9" id="KW-1133">Transmembrane helix</keyword>
<dbReference type="OrthoDB" id="67566at2759"/>
<feature type="chain" id="PRO_5021334614" evidence="10">
    <location>
        <begin position="19"/>
        <end position="509"/>
    </location>
</feature>
<evidence type="ECO:0000313" key="11">
    <source>
        <dbReference type="EMBL" id="TPX15825.1"/>
    </source>
</evidence>
<comment type="caution">
    <text evidence="11">The sequence shown here is derived from an EMBL/GenBank/DDBJ whole genome shotgun (WGS) entry which is preliminary data.</text>
</comment>
<evidence type="ECO:0000256" key="10">
    <source>
        <dbReference type="SAM" id="SignalP"/>
    </source>
</evidence>
<evidence type="ECO:0000256" key="5">
    <source>
        <dbReference type="ARBA" id="ARBA00022729"/>
    </source>
</evidence>
<evidence type="ECO:0000256" key="6">
    <source>
        <dbReference type="ARBA" id="ARBA00022824"/>
    </source>
</evidence>
<dbReference type="Pfam" id="PF04756">
    <property type="entry name" value="OST3_OST6"/>
    <property type="match status" value="1"/>
</dbReference>
<keyword evidence="5 10" id="KW-0732">Signal</keyword>
<dbReference type="PANTHER" id="PTHR12692">
    <property type="entry name" value="DOLICHYL-DIPHOSPHOOLIGOSACCHARIDE--PROTEIN GLYCOSYLTRANSFERASE-RELATED"/>
    <property type="match status" value="1"/>
</dbReference>
<dbReference type="InterPro" id="IPR021149">
    <property type="entry name" value="OligosaccharylTrfase_OST3/OST6"/>
</dbReference>
<keyword evidence="4 9" id="KW-0812">Transmembrane</keyword>
<dbReference type="EMBL" id="SKBQ01000001">
    <property type="protein sequence ID" value="TPX15825.1"/>
    <property type="molecule type" value="Genomic_DNA"/>
</dbReference>
<comment type="function">
    <text evidence="1">Subunit of the oligosaccharyl transferase (OST) complex that catalyzes the initial transfer of a defined glycan (Glc(3)Man(9)GlcNAc(2) in eukaryotes) from the lipid carrier dolichol-pyrophosphate to an asparagine residue within an Asn-X-Ser/Thr consensus motif in nascent polypeptide chains, the first step in protein N-glycosylation. N-glycosylation occurs cotranslationally and the complex associates with the Sec61 complex at the channel-forming translocon complex that mediates protein translocation across the endoplasmic reticulum (ER). All subunits are required for a maximal enzyme activity.</text>
</comment>
<evidence type="ECO:0000256" key="8">
    <source>
        <dbReference type="ARBA" id="ARBA00023136"/>
    </source>
</evidence>
<dbReference type="SUPFAM" id="SSF52833">
    <property type="entry name" value="Thioredoxin-like"/>
    <property type="match status" value="1"/>
</dbReference>
<dbReference type="GO" id="GO:0008250">
    <property type="term" value="C:oligosaccharyltransferase complex"/>
    <property type="evidence" value="ECO:0007669"/>
    <property type="project" value="TreeGrafter"/>
</dbReference>
<dbReference type="InterPro" id="IPR036249">
    <property type="entry name" value="Thioredoxin-like_sf"/>
</dbReference>
<evidence type="ECO:0000256" key="2">
    <source>
        <dbReference type="ARBA" id="ARBA00004477"/>
    </source>
</evidence>
<dbReference type="Gene3D" id="3.40.30.10">
    <property type="entry name" value="Glutaredoxin"/>
    <property type="match status" value="1"/>
</dbReference>
<evidence type="ECO:0000256" key="1">
    <source>
        <dbReference type="ARBA" id="ARBA00002791"/>
    </source>
</evidence>
<dbReference type="RefSeq" id="XP_030997536.1">
    <property type="nucleotide sequence ID" value="XM_031135677.1"/>
</dbReference>
<dbReference type="PANTHER" id="PTHR12692:SF0">
    <property type="entry name" value="GH11935P"/>
    <property type="match status" value="1"/>
</dbReference>
<proteinExistence type="inferred from homology"/>
<accession>A0A507AYE6</accession>
<dbReference type="GO" id="GO:0018279">
    <property type="term" value="P:protein N-linked glycosylation via asparagine"/>
    <property type="evidence" value="ECO:0007669"/>
    <property type="project" value="TreeGrafter"/>
</dbReference>
<organism evidence="11 12">
    <name type="scientific">Thyridium curvatum</name>
    <dbReference type="NCBI Taxonomy" id="1093900"/>
    <lineage>
        <taxon>Eukaryota</taxon>
        <taxon>Fungi</taxon>
        <taxon>Dikarya</taxon>
        <taxon>Ascomycota</taxon>
        <taxon>Pezizomycotina</taxon>
        <taxon>Sordariomycetes</taxon>
        <taxon>Sordariomycetidae</taxon>
        <taxon>Thyridiales</taxon>
        <taxon>Thyridiaceae</taxon>
        <taxon>Thyridium</taxon>
    </lineage>
</organism>
<dbReference type="GeneID" id="41967606"/>
<protein>
    <submittedName>
        <fullName evidence="11">Uncharacterized protein</fullName>
    </submittedName>
</protein>
<feature type="transmembrane region" description="Helical" evidence="9">
    <location>
        <begin position="296"/>
        <end position="316"/>
    </location>
</feature>
<dbReference type="InParanoid" id="A0A507AYE6"/>
<keyword evidence="6" id="KW-0256">Endoplasmic reticulum</keyword>
<comment type="subcellular location">
    <subcellularLocation>
        <location evidence="2">Endoplasmic reticulum membrane</location>
        <topology evidence="2">Multi-pass membrane protein</topology>
    </subcellularLocation>
</comment>
<name>A0A507AYE6_9PEZI</name>
<comment type="similarity">
    <text evidence="3">Belongs to the OST3/OST6 family.</text>
</comment>
<sequence length="509" mass="56501">MRVLSLFLSVLSVGGALAAKKSVKADRFSHFHDKSLATSSPVKLDDASYQKLTSTPRDYASAILLTAMDARFACQLCREFQPEWDLLSKSWLKGDKKGESRLNFATLDFTDGRDTFLKLGLQTAPVLFFFPPTVGPNAPSSPEPLRYDFSSGPQTAEQVHAWISRHIPDGPHPPVKRPINWMRWIAGTTMTLGSVTVAFVAWPYVLPIIQNRNVWAAISLVSILLFTSGHMFNHIRKVPYVAGDGKGGISYFASGFQNQYGLETQIVAAMYGVLSFAAIALALRAPRIADAKTQQVAILAWGGILFVMYSFLLSVFRIKNGGYPFSLPPFMGVVGLADVVIRCTTKLYELVRRISTASQSAARLQALLQEFVGVIGLVREDLEQARNPTWKPHENCDQIRRQVYVSLRAHEQIKNLLRGKSTSQLRQGWLQIFKSNVAFALNEAQIKHGIKAINHHQLTLTSSIQVRTSHDVNLLHRQMLVLSQGIQNTNQAIAVSTQASQQELVSSQK</sequence>
<reference evidence="11 12" key="1">
    <citation type="submission" date="2019-06" db="EMBL/GenBank/DDBJ databases">
        <title>Draft genome sequence of the filamentous fungus Phialemoniopsis curvata isolated from diesel fuel.</title>
        <authorList>
            <person name="Varaljay V.A."/>
            <person name="Lyon W.J."/>
            <person name="Crouch A.L."/>
            <person name="Drake C.E."/>
            <person name="Hollomon J.M."/>
            <person name="Nadeau L.J."/>
            <person name="Nunn H.S."/>
            <person name="Stevenson B.S."/>
            <person name="Bojanowski C.L."/>
            <person name="Crookes-Goodson W.J."/>
        </authorList>
    </citation>
    <scope>NUCLEOTIDE SEQUENCE [LARGE SCALE GENOMIC DNA]</scope>
    <source>
        <strain evidence="11 12">D216</strain>
    </source>
</reference>
<evidence type="ECO:0000256" key="3">
    <source>
        <dbReference type="ARBA" id="ARBA00009561"/>
    </source>
</evidence>
<feature type="transmembrane region" description="Helical" evidence="9">
    <location>
        <begin position="214"/>
        <end position="232"/>
    </location>
</feature>
<evidence type="ECO:0000256" key="9">
    <source>
        <dbReference type="SAM" id="Phobius"/>
    </source>
</evidence>
<gene>
    <name evidence="11" type="ORF">E0L32_000159</name>
</gene>
<dbReference type="FunFam" id="3.40.30.10:FF:000302">
    <property type="entry name" value="Oligosaccharyl transferase subunit (Gamma), putative"/>
    <property type="match status" value="1"/>
</dbReference>
<dbReference type="Proteomes" id="UP000319257">
    <property type="component" value="Unassembled WGS sequence"/>
</dbReference>
<evidence type="ECO:0000256" key="4">
    <source>
        <dbReference type="ARBA" id="ARBA00022692"/>
    </source>
</evidence>
<feature type="signal peptide" evidence="10">
    <location>
        <begin position="1"/>
        <end position="18"/>
    </location>
</feature>
<dbReference type="FunCoup" id="A0A507AYE6">
    <property type="interactions" value="238"/>
</dbReference>
<keyword evidence="12" id="KW-1185">Reference proteome</keyword>